<proteinExistence type="inferred from homology"/>
<dbReference type="Pfam" id="PF01206">
    <property type="entry name" value="TusA"/>
    <property type="match status" value="1"/>
</dbReference>
<organism evidence="3 4">
    <name type="scientific">Haematospirillum jordaniae</name>
    <dbReference type="NCBI Taxonomy" id="1549855"/>
    <lineage>
        <taxon>Bacteria</taxon>
        <taxon>Pseudomonadati</taxon>
        <taxon>Pseudomonadota</taxon>
        <taxon>Alphaproteobacteria</taxon>
        <taxon>Rhodospirillales</taxon>
        <taxon>Novispirillaceae</taxon>
        <taxon>Haematospirillum</taxon>
    </lineage>
</organism>
<dbReference type="Gene3D" id="3.30.110.40">
    <property type="entry name" value="TusA-like domain"/>
    <property type="match status" value="1"/>
</dbReference>
<evidence type="ECO:0000313" key="3">
    <source>
        <dbReference type="EMBL" id="AMW34002.1"/>
    </source>
</evidence>
<dbReference type="InterPro" id="IPR036868">
    <property type="entry name" value="TusA-like_sf"/>
</dbReference>
<dbReference type="InterPro" id="IPR001455">
    <property type="entry name" value="TusA-like"/>
</dbReference>
<dbReference type="PANTHER" id="PTHR33279:SF6">
    <property type="entry name" value="SULFUR CARRIER PROTEIN YEDF-RELATED"/>
    <property type="match status" value="1"/>
</dbReference>
<accession>A0A143DBC3</accession>
<keyword evidence="4" id="KW-1185">Reference proteome</keyword>
<dbReference type="STRING" id="1549855.AY555_01095"/>
<dbReference type="PANTHER" id="PTHR33279">
    <property type="entry name" value="SULFUR CARRIER PROTEIN YEDF-RELATED"/>
    <property type="match status" value="1"/>
</dbReference>
<evidence type="ECO:0000256" key="1">
    <source>
        <dbReference type="ARBA" id="ARBA00008984"/>
    </source>
</evidence>
<comment type="similarity">
    <text evidence="1">Belongs to the sulfur carrier protein TusA family.</text>
</comment>
<evidence type="ECO:0000313" key="4">
    <source>
        <dbReference type="Proteomes" id="UP000076066"/>
    </source>
</evidence>
<sequence>MGRVPCHELDCRGMSCPLPVLRTLRAVADLHPGESLRVICDDRINESDFRALCQKAGVTLASSEKGPGQRIMLISRPDSANGGITGCC</sequence>
<dbReference type="CDD" id="cd00291">
    <property type="entry name" value="SirA_YedF_YeeD"/>
    <property type="match status" value="1"/>
</dbReference>
<dbReference type="AlphaFoldDB" id="A0A143DBC3"/>
<dbReference type="Proteomes" id="UP000076066">
    <property type="component" value="Chromosome"/>
</dbReference>
<feature type="domain" description="UPF0033" evidence="2">
    <location>
        <begin position="9"/>
        <end position="33"/>
    </location>
</feature>
<dbReference type="SUPFAM" id="SSF64307">
    <property type="entry name" value="SirA-like"/>
    <property type="match status" value="1"/>
</dbReference>
<gene>
    <name evidence="3" type="ORF">AY555_01095</name>
</gene>
<name>A0A143DBC3_9PROT</name>
<dbReference type="EMBL" id="CP014525">
    <property type="protein sequence ID" value="AMW34002.1"/>
    <property type="molecule type" value="Genomic_DNA"/>
</dbReference>
<reference evidence="3 4" key="1">
    <citation type="submission" date="2016-02" db="EMBL/GenBank/DDBJ databases">
        <title>Complete Genome of H5569, the type strain of the newly described species Haematospirillium jordaniae.</title>
        <authorList>
            <person name="Nicholson A.C."/>
            <person name="Humrighouse B.W."/>
            <person name="Loparov V."/>
            <person name="McQuiston J.R."/>
        </authorList>
    </citation>
    <scope>NUCLEOTIDE SEQUENCE [LARGE SCALE GENOMIC DNA]</scope>
    <source>
        <strain evidence="3 4">H5569</strain>
    </source>
</reference>
<dbReference type="PROSITE" id="PS01148">
    <property type="entry name" value="UPF0033"/>
    <property type="match status" value="1"/>
</dbReference>
<evidence type="ECO:0000259" key="2">
    <source>
        <dbReference type="PROSITE" id="PS01148"/>
    </source>
</evidence>
<protein>
    <recommendedName>
        <fullName evidence="2">UPF0033 domain-containing protein</fullName>
    </recommendedName>
</protein>
<dbReference type="KEGG" id="hjo:AY555_01095"/>